<organism evidence="1 2">
    <name type="scientific">Trifolium medium</name>
    <dbReference type="NCBI Taxonomy" id="97028"/>
    <lineage>
        <taxon>Eukaryota</taxon>
        <taxon>Viridiplantae</taxon>
        <taxon>Streptophyta</taxon>
        <taxon>Embryophyta</taxon>
        <taxon>Tracheophyta</taxon>
        <taxon>Spermatophyta</taxon>
        <taxon>Magnoliopsida</taxon>
        <taxon>eudicotyledons</taxon>
        <taxon>Gunneridae</taxon>
        <taxon>Pentapetalae</taxon>
        <taxon>rosids</taxon>
        <taxon>fabids</taxon>
        <taxon>Fabales</taxon>
        <taxon>Fabaceae</taxon>
        <taxon>Papilionoideae</taxon>
        <taxon>50 kb inversion clade</taxon>
        <taxon>NPAAA clade</taxon>
        <taxon>Hologalegina</taxon>
        <taxon>IRL clade</taxon>
        <taxon>Trifolieae</taxon>
        <taxon>Trifolium</taxon>
    </lineage>
</organism>
<comment type="caution">
    <text evidence="1">The sequence shown here is derived from an EMBL/GenBank/DDBJ whole genome shotgun (WGS) entry which is preliminary data.</text>
</comment>
<evidence type="ECO:0000313" key="1">
    <source>
        <dbReference type="EMBL" id="MCI47508.1"/>
    </source>
</evidence>
<evidence type="ECO:0000313" key="2">
    <source>
        <dbReference type="Proteomes" id="UP000265520"/>
    </source>
</evidence>
<proteinExistence type="predicted"/>
<protein>
    <submittedName>
        <fullName evidence="1">Uncharacterized protein</fullName>
    </submittedName>
</protein>
<dbReference type="EMBL" id="LXQA010373323">
    <property type="protein sequence ID" value="MCI47508.1"/>
    <property type="molecule type" value="Genomic_DNA"/>
</dbReference>
<accession>A0A392SF37</accession>
<keyword evidence="2" id="KW-1185">Reference proteome</keyword>
<feature type="non-terminal residue" evidence="1">
    <location>
        <position position="1"/>
    </location>
</feature>
<sequence>QDLMKSFSFKRIQPMWDGGADINVDRD</sequence>
<reference evidence="1 2" key="1">
    <citation type="journal article" date="2018" name="Front. Plant Sci.">
        <title>Red Clover (Trifolium pratense) and Zigzag Clover (T. medium) - A Picture of Genomic Similarities and Differences.</title>
        <authorList>
            <person name="Dluhosova J."/>
            <person name="Istvanek J."/>
            <person name="Nedelnik J."/>
            <person name="Repkova J."/>
        </authorList>
    </citation>
    <scope>NUCLEOTIDE SEQUENCE [LARGE SCALE GENOMIC DNA]</scope>
    <source>
        <strain evidence="2">cv. 10/8</strain>
        <tissue evidence="1">Leaf</tissue>
    </source>
</reference>
<dbReference type="Proteomes" id="UP000265520">
    <property type="component" value="Unassembled WGS sequence"/>
</dbReference>
<name>A0A392SF37_9FABA</name>
<dbReference type="AlphaFoldDB" id="A0A392SF37"/>